<dbReference type="InterPro" id="IPR058626">
    <property type="entry name" value="MdtA-like_b-barrel"/>
</dbReference>
<dbReference type="GO" id="GO:0046677">
    <property type="term" value="P:response to antibiotic"/>
    <property type="evidence" value="ECO:0007669"/>
    <property type="project" value="TreeGrafter"/>
</dbReference>
<feature type="chain" id="PRO_5043206599" evidence="3">
    <location>
        <begin position="23"/>
        <end position="383"/>
    </location>
</feature>
<dbReference type="Pfam" id="PF25944">
    <property type="entry name" value="Beta-barrel_RND"/>
    <property type="match status" value="1"/>
</dbReference>
<dbReference type="GO" id="GO:0022857">
    <property type="term" value="F:transmembrane transporter activity"/>
    <property type="evidence" value="ECO:0007669"/>
    <property type="project" value="InterPro"/>
</dbReference>
<feature type="domain" description="Multidrug resistance protein MdtA-like beta-barrel" evidence="6">
    <location>
        <begin position="208"/>
        <end position="297"/>
    </location>
</feature>
<feature type="domain" description="Multidrug resistance protein MdtA-like C-terminal permuted SH3" evidence="7">
    <location>
        <begin position="301"/>
        <end position="363"/>
    </location>
</feature>
<evidence type="ECO:0000256" key="3">
    <source>
        <dbReference type="SAM" id="SignalP"/>
    </source>
</evidence>
<comment type="similarity">
    <text evidence="2">Belongs to the membrane fusion protein (MFP) (TC 8.A.1) family.</text>
</comment>
<dbReference type="Gene3D" id="2.40.420.20">
    <property type="match status" value="1"/>
</dbReference>
<dbReference type="PROSITE" id="PS51257">
    <property type="entry name" value="PROKAR_LIPOPROTEIN"/>
    <property type="match status" value="1"/>
</dbReference>
<feature type="signal peptide" evidence="3">
    <location>
        <begin position="1"/>
        <end position="22"/>
    </location>
</feature>
<evidence type="ECO:0000259" key="6">
    <source>
        <dbReference type="Pfam" id="PF25944"/>
    </source>
</evidence>
<proteinExistence type="inferred from homology"/>
<feature type="domain" description="Multidrug resistance protein MdtA-like barrel-sandwich hybrid" evidence="5">
    <location>
        <begin position="61"/>
        <end position="204"/>
    </location>
</feature>
<dbReference type="Gene3D" id="2.40.30.170">
    <property type="match status" value="1"/>
</dbReference>
<evidence type="ECO:0000313" key="9">
    <source>
        <dbReference type="Proteomes" id="UP000050489"/>
    </source>
</evidence>
<feature type="domain" description="Multidrug resistance protein MdtA-like alpha-helical hairpin" evidence="4">
    <location>
        <begin position="103"/>
        <end position="171"/>
    </location>
</feature>
<name>A0A5D4LLJ9_SERMA</name>
<dbReference type="InterPro" id="IPR006143">
    <property type="entry name" value="RND_pump_MFP"/>
</dbReference>
<dbReference type="GO" id="GO:0005886">
    <property type="term" value="C:plasma membrane"/>
    <property type="evidence" value="ECO:0007669"/>
    <property type="project" value="UniProtKB-SubCell"/>
</dbReference>
<evidence type="ECO:0000259" key="4">
    <source>
        <dbReference type="Pfam" id="PF25876"/>
    </source>
</evidence>
<dbReference type="RefSeq" id="WP_055315664.1">
    <property type="nucleotide sequence ID" value="NZ_CP091123.1"/>
</dbReference>
<accession>A0A5D4LLJ9</accession>
<dbReference type="Gene3D" id="1.10.287.470">
    <property type="entry name" value="Helix hairpin bin"/>
    <property type="match status" value="1"/>
</dbReference>
<dbReference type="InterPro" id="IPR058625">
    <property type="entry name" value="MdtA-like_BSH"/>
</dbReference>
<comment type="subcellular location">
    <subcellularLocation>
        <location evidence="1">Cell inner membrane</location>
        <topology evidence="1">Lipid-anchor</topology>
    </subcellularLocation>
</comment>
<keyword evidence="3" id="KW-0732">Signal</keyword>
<dbReference type="NCBIfam" id="TIGR01730">
    <property type="entry name" value="RND_mfp"/>
    <property type="match status" value="1"/>
</dbReference>
<dbReference type="Pfam" id="PF25917">
    <property type="entry name" value="BSH_RND"/>
    <property type="match status" value="1"/>
</dbReference>
<dbReference type="Gene3D" id="2.40.50.100">
    <property type="match status" value="1"/>
</dbReference>
<evidence type="ECO:0000313" key="8">
    <source>
        <dbReference type="EMBL" id="OCO82248.1"/>
    </source>
</evidence>
<sequence>MTMLRASSLALSLLFLSGCNDAGTEAASQEQGQPVPVEALVIAPRAQMLTTDLPGRIAPLRVAEVRARVAGIVQKRHFTEGAVVKEGDLLFTVESAPLQAALERNRGALARAQAQVKQAESLVHRYEPLVKVEAVSRQEYDDALAALQTARANAVSAQADVRTAQLDLGYATVRAPIGGRIGKSLVSEGSLVGQGETTPMALIQQMDPIYADFTQPANTVLQMREAMADGKLSRDGKAPQAVSISVDGTRYTAKGRLKFSDVTVDPGTGQVTLRGEFPNPDGILLPGMYVRVNLEMGTDQQAIFVPQRAIQRGTDGMARVMTISAEGVAEERLVQTGAMQGNEWQITDGLKPGDKVIVKGVDKIPAGTPVTLAVSSSQQDKTP</sequence>
<dbReference type="InterPro" id="IPR058624">
    <property type="entry name" value="MdtA-like_HH"/>
</dbReference>
<organism evidence="8 9">
    <name type="scientific">Serratia marcescens</name>
    <dbReference type="NCBI Taxonomy" id="615"/>
    <lineage>
        <taxon>Bacteria</taxon>
        <taxon>Pseudomonadati</taxon>
        <taxon>Pseudomonadota</taxon>
        <taxon>Gammaproteobacteria</taxon>
        <taxon>Enterobacterales</taxon>
        <taxon>Yersiniaceae</taxon>
        <taxon>Serratia</taxon>
    </lineage>
</organism>
<protein>
    <submittedName>
        <fullName evidence="8">Efflux transporter periplasmic adaptor subunit</fullName>
    </submittedName>
</protein>
<dbReference type="SUPFAM" id="SSF111369">
    <property type="entry name" value="HlyD-like secretion proteins"/>
    <property type="match status" value="1"/>
</dbReference>
<evidence type="ECO:0000256" key="2">
    <source>
        <dbReference type="ARBA" id="ARBA00009477"/>
    </source>
</evidence>
<dbReference type="AlphaFoldDB" id="A0A5D4LLJ9"/>
<dbReference type="PANTHER" id="PTHR30158">
    <property type="entry name" value="ACRA/E-RELATED COMPONENT OF DRUG EFFLUX TRANSPORTER"/>
    <property type="match status" value="1"/>
</dbReference>
<dbReference type="Proteomes" id="UP000050489">
    <property type="component" value="Unassembled WGS sequence"/>
</dbReference>
<dbReference type="Pfam" id="PF25876">
    <property type="entry name" value="HH_MFP_RND"/>
    <property type="match status" value="1"/>
</dbReference>
<dbReference type="FunFam" id="2.40.420.20:FF:000001">
    <property type="entry name" value="Efflux RND transporter periplasmic adaptor subunit"/>
    <property type="match status" value="1"/>
</dbReference>
<evidence type="ECO:0000259" key="7">
    <source>
        <dbReference type="Pfam" id="PF25967"/>
    </source>
</evidence>
<dbReference type="EMBL" id="LJEX02000114">
    <property type="protein sequence ID" value="OCO82248.1"/>
    <property type="molecule type" value="Genomic_DNA"/>
</dbReference>
<dbReference type="InterPro" id="IPR058627">
    <property type="entry name" value="MdtA-like_C"/>
</dbReference>
<evidence type="ECO:0000256" key="1">
    <source>
        <dbReference type="ARBA" id="ARBA00004519"/>
    </source>
</evidence>
<dbReference type="Pfam" id="PF25967">
    <property type="entry name" value="RND-MFP_C"/>
    <property type="match status" value="1"/>
</dbReference>
<comment type="caution">
    <text evidence="8">The sequence shown here is derived from an EMBL/GenBank/DDBJ whole genome shotgun (WGS) entry which is preliminary data.</text>
</comment>
<reference evidence="9" key="1">
    <citation type="submission" date="2016-04" db="EMBL/GenBank/DDBJ databases">
        <authorList>
            <person name="Osei Sekyere J."/>
            <person name="Sivertsen A."/>
            <person name="Pedersen A.T."/>
            <person name="Sundsfjord A."/>
        </authorList>
    </citation>
    <scope>NUCLEOTIDE SEQUENCE [LARGE SCALE GENOMIC DNA]</scope>
    <source>
        <strain evidence="9">945174350</strain>
    </source>
</reference>
<gene>
    <name evidence="8" type="ORF">AN695_0204485</name>
</gene>
<evidence type="ECO:0000259" key="5">
    <source>
        <dbReference type="Pfam" id="PF25917"/>
    </source>
</evidence>
<dbReference type="PANTHER" id="PTHR30158:SF24">
    <property type="entry name" value="HLYD FAMILY SECRETION PROTEIN"/>
    <property type="match status" value="1"/>
</dbReference>